<dbReference type="InterPro" id="IPR036250">
    <property type="entry name" value="AcylCo_DH-like_C"/>
</dbReference>
<dbReference type="Gene3D" id="1.10.540.10">
    <property type="entry name" value="Acyl-CoA dehydrogenase/oxidase, N-terminal domain"/>
    <property type="match status" value="1"/>
</dbReference>
<evidence type="ECO:0000259" key="8">
    <source>
        <dbReference type="Pfam" id="PF02770"/>
    </source>
</evidence>
<evidence type="ECO:0000256" key="5">
    <source>
        <dbReference type="ARBA" id="ARBA00023002"/>
    </source>
</evidence>
<dbReference type="InterPro" id="IPR046373">
    <property type="entry name" value="Acyl-CoA_Oxase/DH_mid-dom_sf"/>
</dbReference>
<dbReference type="GO" id="GO:0050660">
    <property type="term" value="F:flavin adenine dinucleotide binding"/>
    <property type="evidence" value="ECO:0007669"/>
    <property type="project" value="InterPro"/>
</dbReference>
<dbReference type="FunFam" id="2.40.110.10:FF:000002">
    <property type="entry name" value="Acyl-CoA dehydrogenase fadE12"/>
    <property type="match status" value="1"/>
</dbReference>
<name>G9XGS5_DESHA</name>
<evidence type="ECO:0000313" key="11">
    <source>
        <dbReference type="Proteomes" id="UP000004416"/>
    </source>
</evidence>
<dbReference type="EMBL" id="AFZX01000005">
    <property type="protein sequence ID" value="EHL09110.1"/>
    <property type="molecule type" value="Genomic_DNA"/>
</dbReference>
<keyword evidence="3 6" id="KW-0285">Flavoprotein</keyword>
<organism evidence="10 11">
    <name type="scientific">Desulfitobacterium hafniense DP7</name>
    <dbReference type="NCBI Taxonomy" id="537010"/>
    <lineage>
        <taxon>Bacteria</taxon>
        <taxon>Bacillati</taxon>
        <taxon>Bacillota</taxon>
        <taxon>Clostridia</taxon>
        <taxon>Eubacteriales</taxon>
        <taxon>Desulfitobacteriaceae</taxon>
        <taxon>Desulfitobacterium</taxon>
    </lineage>
</organism>
<keyword evidence="4 6" id="KW-0274">FAD</keyword>
<dbReference type="AlphaFoldDB" id="G9XGS5"/>
<evidence type="ECO:0000259" key="7">
    <source>
        <dbReference type="Pfam" id="PF00441"/>
    </source>
</evidence>
<feature type="domain" description="Acyl-CoA dehydrogenase/oxidase C-terminal" evidence="7">
    <location>
        <begin position="227"/>
        <end position="375"/>
    </location>
</feature>
<evidence type="ECO:0000256" key="3">
    <source>
        <dbReference type="ARBA" id="ARBA00022630"/>
    </source>
</evidence>
<accession>G9XGS5</accession>
<dbReference type="InterPro" id="IPR009075">
    <property type="entry name" value="AcylCo_DH/oxidase_C"/>
</dbReference>
<dbReference type="PATRIC" id="fig|537010.4.peg.132"/>
<comment type="similarity">
    <text evidence="2 6">Belongs to the acyl-CoA dehydrogenase family.</text>
</comment>
<dbReference type="GO" id="GO:0003995">
    <property type="term" value="F:acyl-CoA dehydrogenase activity"/>
    <property type="evidence" value="ECO:0007669"/>
    <property type="project" value="TreeGrafter"/>
</dbReference>
<dbReference type="PIRSF" id="PIRSF016578">
    <property type="entry name" value="HsaA"/>
    <property type="match status" value="1"/>
</dbReference>
<comment type="cofactor">
    <cofactor evidence="1 6">
        <name>FAD</name>
        <dbReference type="ChEBI" id="CHEBI:57692"/>
    </cofactor>
</comment>
<dbReference type="Pfam" id="PF02770">
    <property type="entry name" value="Acyl-CoA_dh_M"/>
    <property type="match status" value="1"/>
</dbReference>
<comment type="caution">
    <text evidence="10">The sequence shown here is derived from an EMBL/GenBank/DDBJ whole genome shotgun (WGS) entry which is preliminary data.</text>
</comment>
<dbReference type="InterPro" id="IPR013786">
    <property type="entry name" value="AcylCoA_DH/ox_N"/>
</dbReference>
<dbReference type="SUPFAM" id="SSF56645">
    <property type="entry name" value="Acyl-CoA dehydrogenase NM domain-like"/>
    <property type="match status" value="1"/>
</dbReference>
<evidence type="ECO:0000256" key="4">
    <source>
        <dbReference type="ARBA" id="ARBA00022827"/>
    </source>
</evidence>
<dbReference type="PANTHER" id="PTHR43884">
    <property type="entry name" value="ACYL-COA DEHYDROGENASE"/>
    <property type="match status" value="1"/>
</dbReference>
<evidence type="ECO:0000256" key="1">
    <source>
        <dbReference type="ARBA" id="ARBA00001974"/>
    </source>
</evidence>
<protein>
    <submittedName>
        <fullName evidence="10">Putative butyryl-CoA dehydrogenase</fullName>
    </submittedName>
</protein>
<feature type="domain" description="Acyl-CoA dehydrogenase/oxidase N-terminal" evidence="9">
    <location>
        <begin position="6"/>
        <end position="114"/>
    </location>
</feature>
<proteinExistence type="inferred from homology"/>
<gene>
    <name evidence="10" type="ORF">HMPREF0322_00141</name>
</gene>
<reference evidence="10 11" key="1">
    <citation type="submission" date="2011-08" db="EMBL/GenBank/DDBJ databases">
        <authorList>
            <person name="Weinstock G."/>
            <person name="Sodergren E."/>
            <person name="Clifton S."/>
            <person name="Fulton L."/>
            <person name="Fulton B."/>
            <person name="Courtney L."/>
            <person name="Fronick C."/>
            <person name="Harrison M."/>
            <person name="Strong C."/>
            <person name="Farmer C."/>
            <person name="Delahaunty K."/>
            <person name="Markovic C."/>
            <person name="Hall O."/>
            <person name="Minx P."/>
            <person name="Tomlinson C."/>
            <person name="Mitreva M."/>
            <person name="Hou S."/>
            <person name="Chen J."/>
            <person name="Wollam A."/>
            <person name="Pepin K.H."/>
            <person name="Johnson M."/>
            <person name="Bhonagiri V."/>
            <person name="Zhang X."/>
            <person name="Suruliraj S."/>
            <person name="Warren W."/>
            <person name="Chinwalla A."/>
            <person name="Mardis E.R."/>
            <person name="Wilson R.K."/>
        </authorList>
    </citation>
    <scope>NUCLEOTIDE SEQUENCE [LARGE SCALE GENOMIC DNA]</scope>
    <source>
        <strain evidence="10 11">DP7</strain>
    </source>
</reference>
<dbReference type="RefSeq" id="WP_005808000.1">
    <property type="nucleotide sequence ID" value="NZ_JH414436.1"/>
</dbReference>
<evidence type="ECO:0000256" key="2">
    <source>
        <dbReference type="ARBA" id="ARBA00009347"/>
    </source>
</evidence>
<dbReference type="Pfam" id="PF02771">
    <property type="entry name" value="Acyl-CoA_dh_N"/>
    <property type="match status" value="1"/>
</dbReference>
<evidence type="ECO:0000259" key="9">
    <source>
        <dbReference type="Pfam" id="PF02771"/>
    </source>
</evidence>
<keyword evidence="5 6" id="KW-0560">Oxidoreductase</keyword>
<feature type="domain" description="Acyl-CoA oxidase/dehydrogenase middle" evidence="8">
    <location>
        <begin position="119"/>
        <end position="215"/>
    </location>
</feature>
<evidence type="ECO:0000313" key="10">
    <source>
        <dbReference type="EMBL" id="EHL09110.1"/>
    </source>
</evidence>
<dbReference type="Gene3D" id="1.20.140.10">
    <property type="entry name" value="Butyryl-CoA Dehydrogenase, subunit A, domain 3"/>
    <property type="match status" value="1"/>
</dbReference>
<dbReference type="InterPro" id="IPR009100">
    <property type="entry name" value="AcylCoA_DH/oxidase_NM_dom_sf"/>
</dbReference>
<dbReference type="HOGENOM" id="CLU_018204_0_1_9"/>
<dbReference type="SUPFAM" id="SSF47203">
    <property type="entry name" value="Acyl-CoA dehydrogenase C-terminal domain-like"/>
    <property type="match status" value="1"/>
</dbReference>
<dbReference type="Pfam" id="PF00441">
    <property type="entry name" value="Acyl-CoA_dh_1"/>
    <property type="match status" value="1"/>
</dbReference>
<dbReference type="Proteomes" id="UP000004416">
    <property type="component" value="Unassembled WGS sequence"/>
</dbReference>
<dbReference type="Gene3D" id="2.40.110.10">
    <property type="entry name" value="Butyryl-CoA Dehydrogenase, subunit A, domain 2"/>
    <property type="match status" value="1"/>
</dbReference>
<dbReference type="InterPro" id="IPR037069">
    <property type="entry name" value="AcylCoA_DH/ox_N_sf"/>
</dbReference>
<dbReference type="InterPro" id="IPR006091">
    <property type="entry name" value="Acyl-CoA_Oxase/DH_mid-dom"/>
</dbReference>
<evidence type="ECO:0000256" key="6">
    <source>
        <dbReference type="RuleBase" id="RU362125"/>
    </source>
</evidence>
<dbReference type="PANTHER" id="PTHR43884:SF12">
    <property type="entry name" value="ISOVALERYL-COA DEHYDROGENASE, MITOCHONDRIAL-RELATED"/>
    <property type="match status" value="1"/>
</dbReference>
<dbReference type="FunFam" id="1.20.140.10:FF:000004">
    <property type="entry name" value="Acyl-CoA dehydrogenase FadE25"/>
    <property type="match status" value="1"/>
</dbReference>
<sequence length="377" mass="41389">MPLELTEEQKLIKNIAREFAVTELRPRAQQIDEDDEFPMDLVYRATELGFRGAGYPEEYGGNGGGLTEQCLIIEELCKESALGALIGPSILATGIISSNNQALIEKYAIPFIDGKILMAMGWTEPQAGSDASNIQTRAVKEGDAWILNGNKSFITGSSWADAFYISARTKDEQTGEEGISVFITDKSMPGFQEGAVCHKYWWRGSGTGEIYLKNCRVPEGSMIGTLNKGLHVTFSMLDQGRLICAVAALGLAEGALEKAIDYSKQRIQFGKTISQFQAIQHMLADMKLDIEAAKALIYNAAALKDAGKRITMESAYAKLFSTEASKRVCDNAIQICGGMGLDKHFGIDRYYRDARALSIAEGTSQIQRHIISRELLR</sequence>